<evidence type="ECO:0000313" key="1">
    <source>
        <dbReference type="EMBL" id="VDP44309.1"/>
    </source>
</evidence>
<reference evidence="1 2" key="1">
    <citation type="submission" date="2018-11" db="EMBL/GenBank/DDBJ databases">
        <authorList>
            <consortium name="Pathogen Informatics"/>
        </authorList>
    </citation>
    <scope>NUCLEOTIDE SEQUENCE [LARGE SCALE GENOMIC DNA]</scope>
    <source>
        <strain evidence="1 2">Zambia</strain>
    </source>
</reference>
<dbReference type="EMBL" id="UZAI01019304">
    <property type="protein sequence ID" value="VDP44309.1"/>
    <property type="molecule type" value="Genomic_DNA"/>
</dbReference>
<dbReference type="Proteomes" id="UP000277204">
    <property type="component" value="Unassembled WGS sequence"/>
</dbReference>
<name>A0A183N337_9TREM</name>
<gene>
    <name evidence="1" type="ORF">SMRZ_LOCUS22712</name>
</gene>
<evidence type="ECO:0000313" key="2">
    <source>
        <dbReference type="Proteomes" id="UP000277204"/>
    </source>
</evidence>
<dbReference type="AlphaFoldDB" id="A0A183N337"/>
<accession>A0A183N337</accession>
<dbReference type="PANTHER" id="PTHR47027">
    <property type="entry name" value="REVERSE TRANSCRIPTASE DOMAIN-CONTAINING PROTEIN"/>
    <property type="match status" value="1"/>
</dbReference>
<proteinExistence type="predicted"/>
<keyword evidence="2" id="KW-1185">Reference proteome</keyword>
<dbReference type="PANTHER" id="PTHR47027:SF25">
    <property type="entry name" value="REVERSE TRANSCRIPTASE DOMAIN-CONTAINING PROTEIN"/>
    <property type="match status" value="1"/>
</dbReference>
<protein>
    <submittedName>
        <fullName evidence="1">Uncharacterized protein</fullName>
    </submittedName>
</protein>
<sequence>MKTSTSERKHGIQWKARNQLEYLDFADYLTLLFHTHQHMQVKINSESAASESVDFNIHKGTSKIVKCNTENTNPISFDGESLEDVESFTYLSCIIDEQGGSDADVKARIGNARTAFLQLNNI</sequence>
<organism evidence="1 2">
    <name type="scientific">Schistosoma margrebowiei</name>
    <dbReference type="NCBI Taxonomy" id="48269"/>
    <lineage>
        <taxon>Eukaryota</taxon>
        <taxon>Metazoa</taxon>
        <taxon>Spiralia</taxon>
        <taxon>Lophotrochozoa</taxon>
        <taxon>Platyhelminthes</taxon>
        <taxon>Trematoda</taxon>
        <taxon>Digenea</taxon>
        <taxon>Strigeidida</taxon>
        <taxon>Schistosomatoidea</taxon>
        <taxon>Schistosomatidae</taxon>
        <taxon>Schistosoma</taxon>
    </lineage>
</organism>